<dbReference type="Proteomes" id="UP000030170">
    <property type="component" value="Unassembled WGS sequence"/>
</dbReference>
<reference evidence="1 2" key="1">
    <citation type="journal article" date="2014" name="Mol. Ecol.">
        <title>Evolution of Synechococcus.</title>
        <authorList>
            <person name="Dvorak P."/>
            <person name="Casamatta D."/>
            <person name="Hasler P."/>
            <person name="Poulickova A."/>
            <person name="Ondrej V."/>
            <person name="Sanges R."/>
        </authorList>
    </citation>
    <scope>NUCLEOTIDE SEQUENCE [LARGE SCALE GENOMIC DNA]</scope>
    <source>
        <strain evidence="1 2">CAUP A 1101</strain>
    </source>
</reference>
<name>A0A098TKC7_9CYAN</name>
<protein>
    <submittedName>
        <fullName evidence="1">Uncharacterized protein</fullName>
    </submittedName>
</protein>
<sequence>MWPACLGKLAIFYSALQATKRNREINPVILLTSATANNHLRASGAVTELSGNYQDDVNSSPSPPQAEVAKMFILTAQEAGINHMTDLEPQPFSFLGRHFVLGKSFAPSDHSSVVQSCREYLDLGVVCLVVELGDRLSLWFERQVSPSNIAVKPNPVEMAVTSTLQPSLKHRGVVVQLPSNFQHDATPVATPSMKYRGVHFRSTEAKISTVQPSAPILESRRQYRGAAY</sequence>
<comment type="caution">
    <text evidence="1">The sequence shown here is derived from an EMBL/GenBank/DDBJ whole genome shotgun (WGS) entry which is preliminary data.</text>
</comment>
<dbReference type="EMBL" id="JJML01000019">
    <property type="protein sequence ID" value="KGF72736.1"/>
    <property type="molecule type" value="Genomic_DNA"/>
</dbReference>
<gene>
    <name evidence="1" type="ORF">DO97_05165</name>
</gene>
<evidence type="ECO:0000313" key="1">
    <source>
        <dbReference type="EMBL" id="KGF72736.1"/>
    </source>
</evidence>
<keyword evidence="2" id="KW-1185">Reference proteome</keyword>
<evidence type="ECO:0000313" key="2">
    <source>
        <dbReference type="Proteomes" id="UP000030170"/>
    </source>
</evidence>
<proteinExistence type="predicted"/>
<accession>A0A098TKC7</accession>
<organism evidence="1 2">
    <name type="scientific">Neosynechococcus sphagnicola sy1</name>
    <dbReference type="NCBI Taxonomy" id="1497020"/>
    <lineage>
        <taxon>Bacteria</taxon>
        <taxon>Bacillati</taxon>
        <taxon>Cyanobacteriota</taxon>
        <taxon>Cyanophyceae</taxon>
        <taxon>Neosynechococcales</taxon>
        <taxon>Neosynechococcaceae</taxon>
        <taxon>Neosynechococcus</taxon>
    </lineage>
</organism>
<dbReference type="AlphaFoldDB" id="A0A098TKC7"/>